<protein>
    <submittedName>
        <fullName evidence="1">Uncharacterized protein</fullName>
    </submittedName>
</protein>
<evidence type="ECO:0000313" key="2">
    <source>
        <dbReference type="Proteomes" id="UP000595871"/>
    </source>
</evidence>
<evidence type="ECO:0000313" key="1">
    <source>
        <dbReference type="EMBL" id="QQN55547.1"/>
    </source>
</evidence>
<dbReference type="Proteomes" id="UP000595871">
    <property type="component" value="Chromosome"/>
</dbReference>
<dbReference type="RefSeq" id="WP_200225675.1">
    <property type="nucleotide sequence ID" value="NZ_CP067016.1"/>
</dbReference>
<organism evidence="1 2">
    <name type="scientific">Anaerococcus obesiensis</name>
    <dbReference type="NCBI Taxonomy" id="1287640"/>
    <lineage>
        <taxon>Bacteria</taxon>
        <taxon>Bacillati</taxon>
        <taxon>Bacillota</taxon>
        <taxon>Tissierellia</taxon>
        <taxon>Tissierellales</taxon>
        <taxon>Peptoniphilaceae</taxon>
        <taxon>Anaerococcus</taxon>
    </lineage>
</organism>
<accession>A0A7T7USS2</accession>
<keyword evidence="2" id="KW-1185">Reference proteome</keyword>
<gene>
    <name evidence="1" type="ORF">I6H46_06430</name>
</gene>
<dbReference type="EMBL" id="CP067016">
    <property type="protein sequence ID" value="QQN55547.1"/>
    <property type="molecule type" value="Genomic_DNA"/>
</dbReference>
<dbReference type="AlphaFoldDB" id="A0A7T7USS2"/>
<dbReference type="KEGG" id="aob:I6H46_06430"/>
<name>A0A7T7USS2_9FIRM</name>
<sequence>MKNNYKLNLSTVIEEGIDINEINYRSHIQEALNDLSFIQDINKVLSCDKMTGIGEYKRKIIGFKL</sequence>
<proteinExistence type="predicted"/>
<reference evidence="1 2" key="1">
    <citation type="submission" date="2020-12" db="EMBL/GenBank/DDBJ databases">
        <title>FDA dAtabase for Regulatory Grade micrObial Sequences (FDA-ARGOS): Supporting development and validation of Infectious Disease Dx tests.</title>
        <authorList>
            <person name="Sproer C."/>
            <person name="Gronow S."/>
            <person name="Severitt S."/>
            <person name="Schroder I."/>
            <person name="Tallon L."/>
            <person name="Sadzewicz L."/>
            <person name="Zhao X."/>
            <person name="Boylan J."/>
            <person name="Ott S."/>
            <person name="Bowen H."/>
            <person name="Vavikolanu K."/>
            <person name="Mehta A."/>
            <person name="Aluvathingal J."/>
            <person name="Nadendla S."/>
            <person name="Lowell S."/>
            <person name="Myers T."/>
            <person name="Yan Y."/>
            <person name="Sichtig H."/>
        </authorList>
    </citation>
    <scope>NUCLEOTIDE SEQUENCE [LARGE SCALE GENOMIC DNA]</scope>
    <source>
        <strain evidence="1 2">FDAARGOS_989</strain>
    </source>
</reference>